<feature type="transmembrane region" description="Helical" evidence="7">
    <location>
        <begin position="180"/>
        <end position="200"/>
    </location>
</feature>
<dbReference type="PROSITE" id="PS51202">
    <property type="entry name" value="RCK_C"/>
    <property type="match status" value="2"/>
</dbReference>
<feature type="domain" description="RCK C-terminal" evidence="8">
    <location>
        <begin position="204"/>
        <end position="290"/>
    </location>
</feature>
<gene>
    <name evidence="9" type="ORF">KM031_16270</name>
</gene>
<name>A0A975P640_9RHOB</name>
<feature type="domain" description="RCK C-terminal" evidence="8">
    <location>
        <begin position="300"/>
        <end position="385"/>
    </location>
</feature>
<keyword evidence="3 7" id="KW-0812">Transmembrane</keyword>
<dbReference type="SUPFAM" id="SSF116726">
    <property type="entry name" value="TrkA C-terminal domain-like"/>
    <property type="match status" value="2"/>
</dbReference>
<keyword evidence="6 7" id="KW-0472">Membrane</keyword>
<feature type="transmembrane region" description="Helical" evidence="7">
    <location>
        <begin position="52"/>
        <end position="70"/>
    </location>
</feature>
<dbReference type="Gene3D" id="3.30.70.1450">
    <property type="entry name" value="Regulator of K+ conductance, C-terminal domain"/>
    <property type="match status" value="2"/>
</dbReference>
<accession>A0A975P640</accession>
<keyword evidence="4" id="KW-0677">Repeat</keyword>
<feature type="transmembrane region" description="Helical" evidence="7">
    <location>
        <begin position="401"/>
        <end position="432"/>
    </location>
</feature>
<feature type="transmembrane region" description="Helical" evidence="7">
    <location>
        <begin position="110"/>
        <end position="128"/>
    </location>
</feature>
<dbReference type="InterPro" id="IPR036721">
    <property type="entry name" value="RCK_C_sf"/>
</dbReference>
<comment type="subcellular location">
    <subcellularLocation>
        <location evidence="1">Membrane</location>
        <topology evidence="1">Multi-pass membrane protein</topology>
    </subcellularLocation>
</comment>
<dbReference type="EMBL" id="CP076361">
    <property type="protein sequence ID" value="QWK90344.1"/>
    <property type="molecule type" value="Genomic_DNA"/>
</dbReference>
<dbReference type="GO" id="GO:0005886">
    <property type="term" value="C:plasma membrane"/>
    <property type="evidence" value="ECO:0007669"/>
    <property type="project" value="TreeGrafter"/>
</dbReference>
<evidence type="ECO:0000256" key="2">
    <source>
        <dbReference type="ARBA" id="ARBA00022448"/>
    </source>
</evidence>
<dbReference type="Pfam" id="PF03600">
    <property type="entry name" value="CitMHS"/>
    <property type="match status" value="1"/>
</dbReference>
<evidence type="ECO:0000313" key="9">
    <source>
        <dbReference type="EMBL" id="QWK90344.1"/>
    </source>
</evidence>
<dbReference type="PANTHER" id="PTHR43652:SF2">
    <property type="entry name" value="BASIC AMINO ACID ANTIPORTER YFCC-RELATED"/>
    <property type="match status" value="1"/>
</dbReference>
<dbReference type="AlphaFoldDB" id="A0A975P640"/>
<keyword evidence="5 7" id="KW-1133">Transmembrane helix</keyword>
<sequence length="593" mass="61616">MTTDQMLIFAILAAVIAMFLWGRWRHDMVALAGLIAVVLAGLVPVNEAFAGFGHPAVITVACVLVLSRGLQVTGAVDVLARWVLPAQGGPGLMLAVLCGLGAFLSSFMNNVGALALLMPLALQLAPRIGLTPGRVLMPLAFATVLGGTITLIGTPPNLIIAGFRERTGAAPFGMFDFTPAGLAVTVAGIAFIALIGWRLVPAREGTSAEAFDTGAYMTELRVADGAKAVGLTLTDLETALHDAGAQIVALERRGTYLSAPRPSRVIEPGDVLVIEADVTALIEVATPLGLQIAVKAPEAEGAEKLRTPAEIVLREYVVRPDSAIAGSTPADLALRSRYGLNLLAVSRGGTRAATRLRAWRIRSGDVLLLQGSVEALAVFTQDAGFVPLAPRDLRLPDPRKALAATLVMGGAVALAAFNILAPELAFACGLLATMALRTVPLRDIYDSVDWPVIVLLAAMMPVAAAMETTGAAEVLADALMDWVARGNAVLALALILTVTMFLSDVMNNAATAAVMCPIALGAAASLGVNADAFLMAVAIGASCSFLTPIGHQNNTLILGPGGFRFGDYWQLGLPLELIALVVGVPVILWAFPL</sequence>
<feature type="transmembrane region" description="Helical" evidence="7">
    <location>
        <begin position="482"/>
        <end position="503"/>
    </location>
</feature>
<evidence type="ECO:0000256" key="7">
    <source>
        <dbReference type="SAM" id="Phobius"/>
    </source>
</evidence>
<dbReference type="InterPro" id="IPR004680">
    <property type="entry name" value="Cit_transptr-like_dom"/>
</dbReference>
<dbReference type="InterPro" id="IPR051679">
    <property type="entry name" value="DASS-Related_Transporters"/>
</dbReference>
<evidence type="ECO:0000256" key="1">
    <source>
        <dbReference type="ARBA" id="ARBA00004141"/>
    </source>
</evidence>
<dbReference type="GO" id="GO:0006813">
    <property type="term" value="P:potassium ion transport"/>
    <property type="evidence" value="ECO:0007669"/>
    <property type="project" value="InterPro"/>
</dbReference>
<dbReference type="PANTHER" id="PTHR43652">
    <property type="entry name" value="BASIC AMINO ACID ANTIPORTER YFCC-RELATED"/>
    <property type="match status" value="1"/>
</dbReference>
<evidence type="ECO:0000313" key="10">
    <source>
        <dbReference type="Proteomes" id="UP000679352"/>
    </source>
</evidence>
<keyword evidence="10" id="KW-1185">Reference proteome</keyword>
<dbReference type="Pfam" id="PF02080">
    <property type="entry name" value="TrkA_C"/>
    <property type="match status" value="2"/>
</dbReference>
<protein>
    <submittedName>
        <fullName evidence="9">Anion permease</fullName>
    </submittedName>
</protein>
<dbReference type="RefSeq" id="WP_215504407.1">
    <property type="nucleotide sequence ID" value="NZ_CP076361.1"/>
</dbReference>
<feature type="transmembrane region" description="Helical" evidence="7">
    <location>
        <begin position="135"/>
        <end position="160"/>
    </location>
</feature>
<feature type="transmembrane region" description="Helical" evidence="7">
    <location>
        <begin position="6"/>
        <end position="22"/>
    </location>
</feature>
<evidence type="ECO:0000256" key="6">
    <source>
        <dbReference type="ARBA" id="ARBA00023136"/>
    </source>
</evidence>
<organism evidence="9 10">
    <name type="scientific">Gemmobacter fulvus</name>
    <dbReference type="NCBI Taxonomy" id="2840474"/>
    <lineage>
        <taxon>Bacteria</taxon>
        <taxon>Pseudomonadati</taxon>
        <taxon>Pseudomonadota</taxon>
        <taxon>Alphaproteobacteria</taxon>
        <taxon>Rhodobacterales</taxon>
        <taxon>Paracoccaceae</taxon>
        <taxon>Gemmobacter</taxon>
    </lineage>
</organism>
<proteinExistence type="predicted"/>
<evidence type="ECO:0000259" key="8">
    <source>
        <dbReference type="PROSITE" id="PS51202"/>
    </source>
</evidence>
<feature type="transmembrane region" description="Helical" evidence="7">
    <location>
        <begin position="571"/>
        <end position="591"/>
    </location>
</feature>
<evidence type="ECO:0000256" key="5">
    <source>
        <dbReference type="ARBA" id="ARBA00022989"/>
    </source>
</evidence>
<feature type="transmembrane region" description="Helical" evidence="7">
    <location>
        <begin position="82"/>
        <end position="104"/>
    </location>
</feature>
<feature type="transmembrane region" description="Helical" evidence="7">
    <location>
        <begin position="452"/>
        <end position="475"/>
    </location>
</feature>
<evidence type="ECO:0000256" key="3">
    <source>
        <dbReference type="ARBA" id="ARBA00022692"/>
    </source>
</evidence>
<dbReference type="GO" id="GO:0008324">
    <property type="term" value="F:monoatomic cation transmembrane transporter activity"/>
    <property type="evidence" value="ECO:0007669"/>
    <property type="project" value="InterPro"/>
</dbReference>
<reference evidence="9" key="1">
    <citation type="submission" date="2021-06" db="EMBL/GenBank/DDBJ databases">
        <title>Direct submission.</title>
        <authorList>
            <person name="Lee C.-S."/>
            <person name="Jin L."/>
        </authorList>
    </citation>
    <scope>NUCLEOTIDE SEQUENCE</scope>
    <source>
        <strain evidence="9">Con5</strain>
    </source>
</reference>
<dbReference type="Proteomes" id="UP000679352">
    <property type="component" value="Chromosome"/>
</dbReference>
<feature type="transmembrane region" description="Helical" evidence="7">
    <location>
        <begin position="29"/>
        <end position="46"/>
    </location>
</feature>
<dbReference type="KEGG" id="gfu:KM031_16270"/>
<evidence type="ECO:0000256" key="4">
    <source>
        <dbReference type="ARBA" id="ARBA00022737"/>
    </source>
</evidence>
<keyword evidence="2" id="KW-0813">Transport</keyword>
<dbReference type="InterPro" id="IPR006037">
    <property type="entry name" value="RCK_C"/>
</dbReference>